<protein>
    <submittedName>
        <fullName evidence="2">Uncharacterized protein</fullName>
    </submittedName>
</protein>
<dbReference type="EMBL" id="DS549789">
    <property type="protein sequence ID" value="EDR24860.1"/>
    <property type="molecule type" value="Genomic_DNA"/>
</dbReference>
<feature type="signal peptide" evidence="1">
    <location>
        <begin position="1"/>
        <end position="17"/>
    </location>
</feature>
<name>B0EKU0_ENTDS</name>
<dbReference type="InterPro" id="IPR011050">
    <property type="entry name" value="Pectin_lyase_fold/virulence"/>
</dbReference>
<organism evidence="3">
    <name type="scientific">Entamoeba dispar (strain ATCC PRA-260 / SAW760)</name>
    <dbReference type="NCBI Taxonomy" id="370354"/>
    <lineage>
        <taxon>Eukaryota</taxon>
        <taxon>Amoebozoa</taxon>
        <taxon>Evosea</taxon>
        <taxon>Archamoebae</taxon>
        <taxon>Mastigamoebida</taxon>
        <taxon>Entamoebidae</taxon>
        <taxon>Entamoeba</taxon>
    </lineage>
</organism>
<keyword evidence="3" id="KW-1185">Reference proteome</keyword>
<dbReference type="GeneID" id="5883899"/>
<reference evidence="3" key="1">
    <citation type="submission" date="2007-12" db="EMBL/GenBank/DDBJ databases">
        <title>Annotation of Entamoeba dispar SAW760.</title>
        <authorList>
            <person name="Lorenzi H."/>
            <person name="Inman J."/>
            <person name="Schobel S."/>
            <person name="Amedeo P."/>
            <person name="Caler E."/>
        </authorList>
    </citation>
    <scope>NUCLEOTIDE SEQUENCE [LARGE SCALE GENOMIC DNA]</scope>
    <source>
        <strain evidence="3">ATCC PRA-260 / SAW760</strain>
    </source>
</reference>
<accession>B0EKU0</accession>
<sequence length="490" mass="55621">MSFKMSLLLLFILYSNSERLCIPIAENCLDGYIDEFGEPIQPINCREISVKQNFIYSRKCSEQFNIIPKIFISDTLSFTIEYGALDNGEILIFEEYSTVLIHGDYSVFSGDNVQLHKYCQLTFDNVLTLINANILLQNSQLFTVKETLTLINSNLTIQDAQIVVENLSTGKLNCYNSTIHMLENSFFYISQINLTQSTLFTLKSPGIRQLTSFILFDSYFLNTDGDLLFNNIHLELYDKSILTLQNGKLLCFRSNVTIYNSSTIFLEEQASISNAVYFNAFDKSSVIIGENSKMHTSKSLCLYNYSKLIMKDNSQVTSSTGLQLNDNSVMEISQHCYFTTPKVILKNRTKILLEDSYFISQKSGQIILFDDSQLLFNNVIISTEPLMDVILYNSSIFHIKSSSSLFAILSIYDNSSLHLSDSFVSLNSIEGNNKGIIDSKHSSIHSTFVTISDYFQLLLIDTTFIGIDTFKSFQNSFISMKDSSTEILNQ</sequence>
<dbReference type="Proteomes" id="UP000008076">
    <property type="component" value="Unassembled WGS sequence"/>
</dbReference>
<dbReference type="VEuPathDB" id="AmoebaDB:EDI_216790"/>
<evidence type="ECO:0000313" key="3">
    <source>
        <dbReference type="Proteomes" id="UP000008076"/>
    </source>
</evidence>
<dbReference type="SUPFAM" id="SSF51126">
    <property type="entry name" value="Pectin lyase-like"/>
    <property type="match status" value="1"/>
</dbReference>
<evidence type="ECO:0000313" key="2">
    <source>
        <dbReference type="EMBL" id="EDR24860.1"/>
    </source>
</evidence>
<proteinExistence type="predicted"/>
<feature type="chain" id="PRO_5002749980" evidence="1">
    <location>
        <begin position="18"/>
        <end position="490"/>
    </location>
</feature>
<keyword evidence="1" id="KW-0732">Signal</keyword>
<dbReference type="OMA" id="ETNAHIN"/>
<dbReference type="RefSeq" id="XP_001738797.1">
    <property type="nucleotide sequence ID" value="XM_001738745.1"/>
</dbReference>
<dbReference type="KEGG" id="edi:EDI_216790"/>
<gene>
    <name evidence="2" type="ORF">EDI_216790</name>
</gene>
<dbReference type="AlphaFoldDB" id="B0EKU0"/>
<evidence type="ECO:0000256" key="1">
    <source>
        <dbReference type="SAM" id="SignalP"/>
    </source>
</evidence>